<reference evidence="11 12" key="1">
    <citation type="journal article" date="2013" name="Stand. Genomic Sci.">
        <title>Genomic Encyclopedia of Type Strains, Phase I: The one thousand microbial genomes (KMG-I) project.</title>
        <authorList>
            <person name="Kyrpides N.C."/>
            <person name="Woyke T."/>
            <person name="Eisen J.A."/>
            <person name="Garrity G."/>
            <person name="Lilburn T.G."/>
            <person name="Beck B.J."/>
            <person name="Whitman W.B."/>
            <person name="Hugenholtz P."/>
            <person name="Klenk H.P."/>
        </authorList>
    </citation>
    <scope>NUCLEOTIDE SEQUENCE [LARGE SCALE GENOMIC DNA]</scope>
    <source>
        <strain evidence="11 12">DSM 13484</strain>
    </source>
</reference>
<dbReference type="EMBL" id="VLLG01000002">
    <property type="protein sequence ID" value="TWI91545.1"/>
    <property type="molecule type" value="Genomic_DNA"/>
</dbReference>
<dbReference type="RefSeq" id="WP_145710692.1">
    <property type="nucleotide sequence ID" value="NZ_BAAAFY010000001.1"/>
</dbReference>
<evidence type="ECO:0000256" key="6">
    <source>
        <dbReference type="ARBA" id="ARBA00023237"/>
    </source>
</evidence>
<dbReference type="Pfam" id="PF07715">
    <property type="entry name" value="Plug"/>
    <property type="match status" value="1"/>
</dbReference>
<evidence type="ECO:0000256" key="5">
    <source>
        <dbReference type="ARBA" id="ARBA00023136"/>
    </source>
</evidence>
<dbReference type="InterPro" id="IPR023996">
    <property type="entry name" value="TonB-dep_OMP_SusC/RagA"/>
</dbReference>
<proteinExistence type="inferred from homology"/>
<keyword evidence="12" id="KW-1185">Reference proteome</keyword>
<evidence type="ECO:0000256" key="2">
    <source>
        <dbReference type="ARBA" id="ARBA00022448"/>
    </source>
</evidence>
<keyword evidence="6 7" id="KW-0998">Cell outer membrane</keyword>
<protein>
    <submittedName>
        <fullName evidence="11">TonB-linked SusC/RagA family outer membrane protein</fullName>
    </submittedName>
</protein>
<dbReference type="InterPro" id="IPR018247">
    <property type="entry name" value="EF_Hand_1_Ca_BS"/>
</dbReference>
<dbReference type="InterPro" id="IPR039426">
    <property type="entry name" value="TonB-dep_rcpt-like"/>
</dbReference>
<dbReference type="SUPFAM" id="SSF49464">
    <property type="entry name" value="Carboxypeptidase regulatory domain-like"/>
    <property type="match status" value="1"/>
</dbReference>
<name>A0A562TDI3_CHIJA</name>
<dbReference type="OrthoDB" id="9768177at2"/>
<keyword evidence="2 7" id="KW-0813">Transport</keyword>
<dbReference type="InterPro" id="IPR036942">
    <property type="entry name" value="Beta-barrel_TonB_sf"/>
</dbReference>
<evidence type="ECO:0000313" key="12">
    <source>
        <dbReference type="Proteomes" id="UP000316778"/>
    </source>
</evidence>
<dbReference type="NCBIfam" id="TIGR04056">
    <property type="entry name" value="OMP_RagA_SusC"/>
    <property type="match status" value="1"/>
</dbReference>
<dbReference type="NCBIfam" id="TIGR04057">
    <property type="entry name" value="SusC_RagA_signa"/>
    <property type="match status" value="1"/>
</dbReference>
<keyword evidence="3 7" id="KW-1134">Transmembrane beta strand</keyword>
<dbReference type="Gene3D" id="2.170.130.10">
    <property type="entry name" value="TonB-dependent receptor, plug domain"/>
    <property type="match status" value="1"/>
</dbReference>
<feature type="domain" description="TonB-dependent receptor plug" evidence="10">
    <location>
        <begin position="118"/>
        <end position="224"/>
    </location>
</feature>
<evidence type="ECO:0000256" key="9">
    <source>
        <dbReference type="SAM" id="SignalP"/>
    </source>
</evidence>
<keyword evidence="9" id="KW-0732">Signal</keyword>
<comment type="caution">
    <text evidence="11">The sequence shown here is derived from an EMBL/GenBank/DDBJ whole genome shotgun (WGS) entry which is preliminary data.</text>
</comment>
<dbReference type="GO" id="GO:0009279">
    <property type="term" value="C:cell outer membrane"/>
    <property type="evidence" value="ECO:0007669"/>
    <property type="project" value="UniProtKB-SubCell"/>
</dbReference>
<feature type="signal peptide" evidence="9">
    <location>
        <begin position="1"/>
        <end position="26"/>
    </location>
</feature>
<organism evidence="11 12">
    <name type="scientific">Chitinophaga japonensis</name>
    <name type="common">Flexibacter japonensis</name>
    <dbReference type="NCBI Taxonomy" id="104662"/>
    <lineage>
        <taxon>Bacteria</taxon>
        <taxon>Pseudomonadati</taxon>
        <taxon>Bacteroidota</taxon>
        <taxon>Chitinophagia</taxon>
        <taxon>Chitinophagales</taxon>
        <taxon>Chitinophagaceae</taxon>
        <taxon>Chitinophaga</taxon>
    </lineage>
</organism>
<evidence type="ECO:0000256" key="3">
    <source>
        <dbReference type="ARBA" id="ARBA00022452"/>
    </source>
</evidence>
<evidence type="ECO:0000256" key="8">
    <source>
        <dbReference type="SAM" id="MobiDB-lite"/>
    </source>
</evidence>
<dbReference type="Proteomes" id="UP000316778">
    <property type="component" value="Unassembled WGS sequence"/>
</dbReference>
<evidence type="ECO:0000256" key="4">
    <source>
        <dbReference type="ARBA" id="ARBA00022692"/>
    </source>
</evidence>
<evidence type="ECO:0000256" key="1">
    <source>
        <dbReference type="ARBA" id="ARBA00004571"/>
    </source>
</evidence>
<feature type="region of interest" description="Disordered" evidence="8">
    <location>
        <begin position="418"/>
        <end position="438"/>
    </location>
</feature>
<dbReference type="Gene3D" id="2.40.170.20">
    <property type="entry name" value="TonB-dependent receptor, beta-barrel domain"/>
    <property type="match status" value="1"/>
</dbReference>
<dbReference type="AlphaFoldDB" id="A0A562TDI3"/>
<dbReference type="InterPro" id="IPR008969">
    <property type="entry name" value="CarboxyPept-like_regulatory"/>
</dbReference>
<comment type="similarity">
    <text evidence="7">Belongs to the TonB-dependent receptor family.</text>
</comment>
<dbReference type="InterPro" id="IPR012910">
    <property type="entry name" value="Plug_dom"/>
</dbReference>
<evidence type="ECO:0000313" key="11">
    <source>
        <dbReference type="EMBL" id="TWI91545.1"/>
    </source>
</evidence>
<dbReference type="Pfam" id="PF13715">
    <property type="entry name" value="CarbopepD_reg_2"/>
    <property type="match status" value="1"/>
</dbReference>
<evidence type="ECO:0000256" key="7">
    <source>
        <dbReference type="PROSITE-ProRule" id="PRU01360"/>
    </source>
</evidence>
<sequence length="1045" mass="115332">MKKRLLLLLCYSLLLPPLLCAHAAAADIPVQGQVLDAETQQPLPGVSIRVRNGHQGVTTGENGQFAFTAPENAILVVTYIGYETQELSASASPMLIRLAKSNQGLNEVVVIGYGSVKKKNLVGAVASIGESQIKDRPITRIDQAMAAQMPGVQVQSVTGTPGAALQIRVRGAASISGSNDPLYIVDGVPVEDLGDIDPNTIQSVDVLKDASSAAIYGARGSNGVVIVTTQKGRSGKPRITFSMNFARQEPERFVPMMSAEEWIQFKKDIIDSSWVARGRSLGKNYTAADNMDFRAAELGGTTANTHDLANTTYMYDPYWAYGTDSLDYVNWQEAFFRPAYMQKYNLSASGGNEHVSYLLSGEYLNQDGLAVNTGYERYTFRSNLEVKLNERLRVGLQVSPSISWTKGAGIDGRGGIGPSVAGTAPVQEKGVGSRSGSLGTPHYRWVADQVSPVTVMEETMNRTELVKLLSQMYLHAELLKGLRLSVTGAWNSSSSDNRYYQPTSVTSARRRAVEGSQSTATRRTARNQYYLFQSLLNYDLTVKDHEINAVLGASTESNNAANTTQTNRQFANDNLYTFDQNSSTPTASGTSESKRTLASVFGRINYNYRSRYLLSASFRQDGSSRFGADSKWGFFPAASVAWRLSEEPFLQGIKQVFTDLKVRYSWGIAGNDRIGGDYPAIGLVTSTNYVFGETPTAATGFSVTSITNNNLRWEKTTSSDIGLDAVIANERISLSFDYYNKLTKDLLLSVPVARTTGYTRANANVGSVKNWGYEININSRNITNGPLTWETSLNFSYNRNKVVQLNNDNTPIYTGWESTVKIAVDRPLYTYMLYDAIGVYTTEDQLNKLPKRGNTLLGDPVYRDVNNDGVIDAQDITEVGHPDPNYTWGMTNRFYYRGLDLSILLQGQWGNQIFSMFGRNIDRPTTGLGNYNAKAVWVNRFRSAAAPGDGQTPRIDATTASVYDTRWLYDGAFYKIKNLTLGYTFPGRFIRGIEQARIYLSIDNVWMHTNYDGGFSPEAFQYDYLADWSSYPTARTYSIGINIGL</sequence>
<feature type="chain" id="PRO_5021916839" evidence="9">
    <location>
        <begin position="27"/>
        <end position="1045"/>
    </location>
</feature>
<dbReference type="InterPro" id="IPR023997">
    <property type="entry name" value="TonB-dep_OMP_SusC/RagA_CS"/>
</dbReference>
<accession>A0A562TDI3</accession>
<dbReference type="SUPFAM" id="SSF56935">
    <property type="entry name" value="Porins"/>
    <property type="match status" value="1"/>
</dbReference>
<dbReference type="InterPro" id="IPR037066">
    <property type="entry name" value="Plug_dom_sf"/>
</dbReference>
<evidence type="ECO:0000259" key="10">
    <source>
        <dbReference type="Pfam" id="PF07715"/>
    </source>
</evidence>
<gene>
    <name evidence="11" type="ORF">LX66_0916</name>
</gene>
<dbReference type="PROSITE" id="PS00018">
    <property type="entry name" value="EF_HAND_1"/>
    <property type="match status" value="1"/>
</dbReference>
<comment type="subcellular location">
    <subcellularLocation>
        <location evidence="1 7">Cell outer membrane</location>
        <topology evidence="1 7">Multi-pass membrane protein</topology>
    </subcellularLocation>
</comment>
<dbReference type="PROSITE" id="PS52016">
    <property type="entry name" value="TONB_DEPENDENT_REC_3"/>
    <property type="match status" value="1"/>
</dbReference>
<dbReference type="Gene3D" id="2.60.40.1120">
    <property type="entry name" value="Carboxypeptidase-like, regulatory domain"/>
    <property type="match status" value="1"/>
</dbReference>
<keyword evidence="5 7" id="KW-0472">Membrane</keyword>
<keyword evidence="4 7" id="KW-0812">Transmembrane</keyword>